<sequence length="36" mass="4146">MLLGTLLIIQEQPLLAWLSLVVFSFHSHVLPMEKLQ</sequence>
<organism evidence="1">
    <name type="scientific">Myoviridae sp. ctxym25</name>
    <dbReference type="NCBI Taxonomy" id="2825210"/>
    <lineage>
        <taxon>Viruses</taxon>
        <taxon>Duplodnaviria</taxon>
        <taxon>Heunggongvirae</taxon>
        <taxon>Uroviricota</taxon>
        <taxon>Caudoviricetes</taxon>
    </lineage>
</organism>
<dbReference type="EMBL" id="BK015658">
    <property type="protein sequence ID" value="DAE18574.1"/>
    <property type="molecule type" value="Genomic_DNA"/>
</dbReference>
<name>A0A8S5QH00_9CAUD</name>
<proteinExistence type="predicted"/>
<reference evidence="1" key="1">
    <citation type="journal article" date="2021" name="Proc. Natl. Acad. Sci. U.S.A.">
        <title>A Catalog of Tens of Thousands of Viruses from Human Metagenomes Reveals Hidden Associations with Chronic Diseases.</title>
        <authorList>
            <person name="Tisza M.J."/>
            <person name="Buck C.B."/>
        </authorList>
    </citation>
    <scope>NUCLEOTIDE SEQUENCE</scope>
    <source>
        <strain evidence="1">Ctxym25</strain>
    </source>
</reference>
<protein>
    <submittedName>
        <fullName evidence="1">Uncharacterized protein</fullName>
    </submittedName>
</protein>
<accession>A0A8S5QH00</accession>
<evidence type="ECO:0000313" key="1">
    <source>
        <dbReference type="EMBL" id="DAE18574.1"/>
    </source>
</evidence>